<evidence type="ECO:0000313" key="1">
    <source>
        <dbReference type="EMBL" id="MCF2527248.1"/>
    </source>
</evidence>
<proteinExistence type="predicted"/>
<reference evidence="1" key="1">
    <citation type="submission" date="2022-01" db="EMBL/GenBank/DDBJ databases">
        <title>Genome-Based Taxonomic Classification of the Phylum Actinobacteria.</title>
        <authorList>
            <person name="Gao Y."/>
        </authorList>
    </citation>
    <scope>NUCLEOTIDE SEQUENCE</scope>
    <source>
        <strain evidence="1">KLBMP 8922</strain>
    </source>
</reference>
<comment type="caution">
    <text evidence="1">The sequence shown here is derived from an EMBL/GenBank/DDBJ whole genome shotgun (WGS) entry which is preliminary data.</text>
</comment>
<protein>
    <submittedName>
        <fullName evidence="1">Uncharacterized protein</fullName>
    </submittedName>
</protein>
<sequence>MIRPVRTKNVALYAAEGGNYGLCVDRADGRQLGTLLMLAARSPRSLVYLPLRSTPGVPGIGPPDEQPLDLLLVPRAQQFRPAHWKALRARITAGNAPRELRTASVPESDLGKDVACSRPPGERHTLRQHLHAETLFLTGSSGAFRKAARHVFALTADGPPIAAKYRDLYYAWGCNYHHCTNLYDWEELPDDWRQIHLIFHPTWAR</sequence>
<organism evidence="1 2">
    <name type="scientific">Yinghuangia soli</name>
    <dbReference type="NCBI Taxonomy" id="2908204"/>
    <lineage>
        <taxon>Bacteria</taxon>
        <taxon>Bacillati</taxon>
        <taxon>Actinomycetota</taxon>
        <taxon>Actinomycetes</taxon>
        <taxon>Kitasatosporales</taxon>
        <taxon>Streptomycetaceae</taxon>
        <taxon>Yinghuangia</taxon>
    </lineage>
</organism>
<evidence type="ECO:0000313" key="2">
    <source>
        <dbReference type="Proteomes" id="UP001165378"/>
    </source>
</evidence>
<keyword evidence="2" id="KW-1185">Reference proteome</keyword>
<dbReference type="AlphaFoldDB" id="A0AA41TXW4"/>
<name>A0AA41TXW4_9ACTN</name>
<gene>
    <name evidence="1" type="ORF">LZ495_08480</name>
</gene>
<dbReference type="EMBL" id="JAKFHA010000003">
    <property type="protein sequence ID" value="MCF2527248.1"/>
    <property type="molecule type" value="Genomic_DNA"/>
</dbReference>
<dbReference type="Proteomes" id="UP001165378">
    <property type="component" value="Unassembled WGS sequence"/>
</dbReference>
<accession>A0AA41TXW4</accession>